<gene>
    <name evidence="3" type="ORF">EDC25_10946</name>
</gene>
<reference evidence="3 4" key="1">
    <citation type="submission" date="2019-03" db="EMBL/GenBank/DDBJ databases">
        <title>Genomic Encyclopedia of Type Strains, Phase IV (KMG-IV): sequencing the most valuable type-strain genomes for metagenomic binning, comparative biology and taxonomic classification.</title>
        <authorList>
            <person name="Goeker M."/>
        </authorList>
    </citation>
    <scope>NUCLEOTIDE SEQUENCE [LARGE SCALE GENOMIC DNA]</scope>
    <source>
        <strain evidence="3 4">DSM 21944</strain>
    </source>
</reference>
<evidence type="ECO:0000313" key="3">
    <source>
        <dbReference type="EMBL" id="TCS98193.1"/>
    </source>
</evidence>
<dbReference type="InterPro" id="IPR008964">
    <property type="entry name" value="Invasin/intimin_cell_adhesion"/>
</dbReference>
<dbReference type="InterPro" id="IPR003344">
    <property type="entry name" value="Big_1_dom"/>
</dbReference>
<dbReference type="Pfam" id="PF02369">
    <property type="entry name" value="Big_1"/>
    <property type="match status" value="1"/>
</dbReference>
<feature type="domain" description="Big-1" evidence="2">
    <location>
        <begin position="4582"/>
        <end position="4674"/>
    </location>
</feature>
<comment type="caution">
    <text evidence="3">The sequence shown here is derived from an EMBL/GenBank/DDBJ whole genome shotgun (WGS) entry which is preliminary data.</text>
</comment>
<comment type="similarity">
    <text evidence="1">Belongs to the intimin/invasin family.</text>
</comment>
<dbReference type="Proteomes" id="UP000294599">
    <property type="component" value="Unassembled WGS sequence"/>
</dbReference>
<evidence type="ECO:0000256" key="1">
    <source>
        <dbReference type="ARBA" id="ARBA00010116"/>
    </source>
</evidence>
<dbReference type="InterPro" id="IPR013783">
    <property type="entry name" value="Ig-like_fold"/>
</dbReference>
<sequence>MRLSPELNVEGIDPGRKAGCTTRGWGLRWLLPALMALVGSGHALAANWYVATNGNNSNSCESPEAPCQTIQAAIDKAGVNDTVYVAGGNYAFTSNRIKIEGPGKNGLRLIGQTSPFALPYAENPVQGVSVAYGTANNKASNAVVLQAASANVASGNASGMIWVRGAQDVRIENLYIEVAPCGGLFCLSARAKEGVIATGAVNGLTLVNNYFKVTAGTNAIPIGISVAGTTDSSAPSDEPRGSGNFVHIEGNVIEPSGTSGVPKRAIAMQNAVGVIIGNQVAATTQDMWIQSPTVVSGNPAAQKVLKIEDNWFFGRLQLYLPSASGIVEPLAIRNNHFIFPSSFSPPGLPSSTGSALGNGSEAHSVRVMASQTQPTIIEGNEFKGFRGQFRALWVMSRAGVTVQDNVFTPELEQTDFTAVLVGNRQVWNGLPAPTAYGVTFLRNTFHANGATGGSSNKTKAILFLNDNDPSGAAPGGTLQIGDGTLANANHFDADIRWYIALDDRTCATANSHNSGTNSGCRGASNTPHVLGEAVAYSGGSNASSYKRPFRWDVNAPGNIYGGLFMGDMNEAQFNAVKAKTFADHNKVVADADVGDVLLGWTPPPPPPTVELDIGVDPDNNHKTGELQAFTLAAVNTGGPGLVRGRIIVSRADGAPIPQRPTGDGSDDTADSLLVMTGFGLTDLVRSVDGNSVSLVWPPFDVQLDEGAELPPQDIGVLFRVPGEYNVLAEIFDAIEPTTVYGSESFTYAVTQDLDVTITGDNPTGYTGSAQPLAFFVTPASNPAVADLDSKVALAYNGSPAAPVSVGTYAVTATTADADYVPQLEATDYTIGGATAVHRLRDGAYFASVADALADAGHQDGDTLEMAPGTYSGPIVLNKPVKLVGSVAFTPMAAGPDPMPSTIIDGGGAPGNGITITGGVQDVEIRNLEVRNFGGNCIYATSGNHGLVIANNYVHHCGGNGAIYPNAVGGLQNVLIEHNLVHDAPRGIIIWNGFKQDITIADNHVHGPNTPSGILLNDGRATGVHITGNLVENTEDTGIAVQQLTSGSPSLRGNLIADNEVFNPGRLGISLQVPNGTGGESGDGAIVVQNNIVSGVTRNLALAPTHMGAYPLDRAGISVVRRFFSAAQGQTDVTRGVIVRGNEVRDFLAANPDHEAYGIVVEGLNSTVAGNVLENNQFGLQIQQGNAGHPGDAPLPNEPEYADWFDRGNAPFTCVSLGVDADENNFAGNGTDERHVPADVPMVGSRVLNQDTGARYCSINAAIAAATAGDTLVADAGVYVENVVIDKPVTLRGAQAGVDAGANGTRDGNGLGETIIVPATAATGVSVGGAHATDWSSSSGAVIRITSDDVVLDGVVVDADNPDLVTVYASGRPDMNGANPDVAIGVNIAGRSAVEVINVVVRNPIYYGIGGTASALAPGDRNIIANSRIINSDGHGYGVGILLYESLYAHVDNNHIEQVRTGIQAQSLTAMPPTAGFEAQAEGNLIKATGVGIWANVLNGVGSPPTFHVRSNTIHAYGQGAEPTLTAQWNGIWVHSLTRGGTVSISGNSIDGSDVDAGRTSIGYLLGNVVNDGSAANVISGGSVSHVDIGVLATDSTRYDGPVDNFEVTDVDFSSIALAAFYVEDTQKGLAASSAHLSIGSDNSYDLASSAHTLVLSGPGASVEGVAVDDVFVRSGQTANIYGSTDAAVSAGTINNGIAAAAVDGVVQVEAGSFAQAVTVNKRVRLLGAQAGVDASSAVAERSGGETIIAPDAPVRVRIPPAGSGSVLDGFTITGTSSTTSAPVAAISTTATDVVVRNNRIIGINGNGVYLSNTLTQNIVVEQNRFAELTGGSYNGVKTEASNNLRVLGNHFSNIAYQGIQLGGLNVDTQVVGNRIEGTAHGGINIGGGNGITVTGNELYSADTDGGPTRAAIRIYAGVAAEVACNMVDASNNQGIYFHSSGSGHIANVFHNAIAAPLALVNDHTGGVIVGSNWYGGAAPSMGGNGPAPQVAVALESDPSGDSRCGINTPHSIVAYAGTGTQSTPVDTAFTDLRARVQDELGGAVMGVEVAFSDPSSSTAAGATLGTLVGNTDLNGELVTTAVANGFVGSYTVSASSGSLVPASFALTNTQGTATVTVSDVTAVYNGAPHAVSLSTDPAGLEADVQIVYTDASSVVVATCAATAPACGPDNAGTYIATATIVDNPNYGGTGSGTLTINRAATTIVFAPLSFEYNGSTHIVSAHLADEPGTACPVTGTVGPDVVGSPYTVNAVACVGSNYEAPAASDTAVVTPLPTALTFGHLVQAYDGSPKSVTVTTSPMAGVAVAITYDGSPTPPTAQGSYAVAATITDGNFVLSGGNTATLEIVPGASDIALVLSGPVDDVPVGELAHYAATMIANPALHTGETFGYKLVLSKTGGTHPLALSDIASMEVFYGGAWLGADDIGLDPSLLFQFDIDGNLVYYFPQGISGYAGGFPIEDPSWTWNFRFSFADTGVYTTSAELVDGLTLAPIDPVVSASLATVVVDALPPTDIHLVLSGPASAVQVGDWAEYAGTLIADPSLHVGEDFFVKVRMSRNGGAMTSAELAGMQIFYGGSWIDGAGLTFTQDGNELVYLFPADLLPGGFPITSEEWTWNFRFQYAEADVYTAVAEVIHAADAGNTTPYVFDTAAVSTTVVDAPVVIPDMHLLLTGPLDAVELGATAQYTGTLVANPVDFAGRNFFVRIRLSKNGGAEAMTAADLAVMELFDGSQWVDATTLLQGVLMQDGNELVYLFPRPALDSGFPISSPVWSWNFRFTYGDTGVYSAQADVVDAADIADVDNLGQVAAAASLAGAGIETVVVTTPQIVIDLQGPVVGEVGQALQYVGYLDADPLPDSSETFFVAVRLDKNGGADPMTEADLSKLEISFDGGASWMDFTGGLPLVQDGNALTYEFPQPLLVDGFPITGPWAWNFRFTYADEGIYRAEAVVVTADAGRTPVSNTATVQTTVFAQTPDIAITLQGPVSGIGVGEPAHYTGSLTADPLPASSDEFIVRVRLGKNGGADPMTVADLLSMAISADGVNWTPAPEVLAEIHPDPTDGNYLLYDFPNPLMASFPITGPWTWHFQFTYGSVGTYSAEATVLRYPTNEVVSNTAGVSTLVGLGSANIAIDPASLYVVYDGAPKQASVSTMPAGLSYTVTYNGSSTVPVNAGSYLVEAGIDAGQGYTGSASATMVVAKAVGTVSFAPLSGSFGTAHAVTATLDQDPAADCAVTGTPDSAAATGAYLVSATCEGDNHVASGSVLYQVVPAAAAIEVDDATVAFNGLPQALGATTTPAGLAHVVTYEGVGGTAYPPTTAAPAAVGEYLVTATVTEPGYAAASDTALLTILDGVGFTLGGDTVAVAGSDPDTWSHFTATTANPSGITLGEQLVVEIAIERGGGIAAGDVQLQVEPYGAPGTWVDIPLAVDGDSLAGTFGPYTLDPVASTANLRAKVERGGRYTVVAAVAGASSDTVFAIATHSVDAAELGLVGSGNATGTVAAGVESALTLVNSGTADLGVHMPAPNDENVRGRFFIEGPVPLTAASSAGCGNASCASPDVSVEFYNPVSGSFQHIYNLRAELDGAGDPTGRLYGHFGSLAAGGLPVPAGYAGSFLFRTTFLQHTGTYTVTSQVIGVDSGKVYAEAAPHTVAIGTGAAASIELVSGDAGEAVVGGNAYDNGDLVVRVRDAGGNPVAGAAVAFNVETGSNGAGASFTAPALTDAGGETSIAALSNTIAGDFAVSASIGIAAGQQVEFVLRNVAGDASQLHRVSGSGQTAALNQVFGMPLTVRVTDVHGNAVAGETVSFAVPASGASATLDAGSAVTDGDGFAEVTATANGLPGHYTVAATVAGIAGSADFGLANTAEAADTLALAVTGSDEAVVATGSYSLAATVTGNGLAVPGVSVTFVVEPGAGGAGATTSHVVALTGEDGVATATFNANAAAGPFTVRAVASGTNDDAVTLTNLADAATSLAMVSGSPQSAVVDSAFAQPLVVRATDIHGNPVAGIAVTFTSQGSGANALLAPANGEVLTGVDGTASVGAMANGTAGSYMVQATAAIGSPVDFSLTNTTGAVTISDIVWLDSGTTTVVYDGSARVATATASGGQAVSFTYNGSSLAPVDAGTYLVIASVDDGNVQGSASAMLTIAPATVDVELGDLAHVYDGTARLASVTTDPAGVGGVSIGYLQAGSPVAAPVDAGSYDISVQLANANYVLGDVTPAGAQLVISPAPVSVAFGSLNHVYDGTAKAATVTTTPAGVGGISLSYSQGGVAAVPVDAGSYDVTASLANPNYSLTGSTAAVMVIAQANASVVLSDLLHVYDGTAKQASVTTVPAGLPVNVTYNGGPAPSAVGSYAVLAVVTDGNYSGTASGTLQIVPAGAQTLVLTVNGGSAASATVGTANAYSFVASVADSHGNPLPGVAVAFTASGGGAGINPSTAIVNTGADGEAVFVAGANNVAGVFQVTASATDVAPASVTLTNTADVASSLQIVSGTPQAAQVNSAFADLVVRVTDVHGNAVSGVTVTFDAPVSAATAILDPANGEVVTAGDGLASVSATANGTAGSYVVSAAAAGVVDGVDFALQNVTGSSGLIVKVAGDAQTALAGTAVAIAPQVRVEDGSGNVVEGAIVSFAVTAGGGSATGATVMTGADGLAEVGSWTLGSAAGSNELTASVIGSTATPVVFTATATAQVDAAVSVMALGGYTRVGAIHDHVIVVRNDGVTAASGVSVEVPLPAEHDAATAQWLCLPAGGASCPATTGTGAISTTVNLPAGSSLTFLTSAMVVLPPIDELVTVEASVSAAGDIEPSNDSASATTVVVLFRNGFEVGGDGTNDDGGETDEVVGELRGNAAPLALVDVVRGASTVPAPWLVVETAQGRAVAFVDRVVHGGTAWIRLRDVSATAHRAGAWIQVGEGVGLALGSGNVLLLDSGVDADQLRLAVDAGPGLIVVSLGG</sequence>
<dbReference type="RefSeq" id="WP_210771992.1">
    <property type="nucleotide sequence ID" value="NZ_MWQP01000013.1"/>
</dbReference>
<protein>
    <submittedName>
        <fullName evidence="3">Ig-like protein group 1</fullName>
    </submittedName>
</protein>
<dbReference type="Gene3D" id="2.60.40.1120">
    <property type="entry name" value="Carboxypeptidase-like, regulatory domain"/>
    <property type="match status" value="1"/>
</dbReference>
<dbReference type="SUPFAM" id="SSF51126">
    <property type="entry name" value="Pectin lyase-like"/>
    <property type="match status" value="4"/>
</dbReference>
<dbReference type="SUPFAM" id="SSF49373">
    <property type="entry name" value="Invasin/intimin cell-adhesion fragments"/>
    <property type="match status" value="7"/>
</dbReference>
<dbReference type="PROSITE" id="PS51127">
    <property type="entry name" value="BIG1"/>
    <property type="match status" value="2"/>
</dbReference>
<dbReference type="InterPro" id="IPR011050">
    <property type="entry name" value="Pectin_lyase_fold/virulence"/>
</dbReference>
<evidence type="ECO:0000259" key="2">
    <source>
        <dbReference type="PROSITE" id="PS51127"/>
    </source>
</evidence>
<dbReference type="Gene3D" id="2.60.40.10">
    <property type="entry name" value="Immunoglobulins"/>
    <property type="match status" value="5"/>
</dbReference>
<dbReference type="SMART" id="SM00710">
    <property type="entry name" value="PbH1"/>
    <property type="match status" value="29"/>
</dbReference>
<dbReference type="Pfam" id="PF13229">
    <property type="entry name" value="Beta_helix"/>
    <property type="match status" value="2"/>
</dbReference>
<dbReference type="Pfam" id="PF18887">
    <property type="entry name" value="MBG_3"/>
    <property type="match status" value="9"/>
</dbReference>
<dbReference type="InterPro" id="IPR006626">
    <property type="entry name" value="PbH1"/>
</dbReference>
<dbReference type="InterPro" id="IPR039448">
    <property type="entry name" value="Beta_helix"/>
</dbReference>
<keyword evidence="4" id="KW-1185">Reference proteome</keyword>
<name>A0A4R3LDV6_9GAMM</name>
<accession>A0A4R3LDV6</accession>
<evidence type="ECO:0000313" key="4">
    <source>
        <dbReference type="Proteomes" id="UP000294599"/>
    </source>
</evidence>
<dbReference type="InterPro" id="IPR012334">
    <property type="entry name" value="Pectin_lyas_fold"/>
</dbReference>
<dbReference type="EMBL" id="SMAF01000009">
    <property type="protein sequence ID" value="TCS98193.1"/>
    <property type="molecule type" value="Genomic_DNA"/>
</dbReference>
<organism evidence="3 4">
    <name type="scientific">Pseudofulvimonas gallinarii</name>
    <dbReference type="NCBI Taxonomy" id="634155"/>
    <lineage>
        <taxon>Bacteria</taxon>
        <taxon>Pseudomonadati</taxon>
        <taxon>Pseudomonadota</taxon>
        <taxon>Gammaproteobacteria</taxon>
        <taxon>Lysobacterales</taxon>
        <taxon>Rhodanobacteraceae</taxon>
        <taxon>Pseudofulvimonas</taxon>
    </lineage>
</organism>
<dbReference type="Gene3D" id="2.160.20.10">
    <property type="entry name" value="Single-stranded right-handed beta-helix, Pectin lyase-like"/>
    <property type="match status" value="4"/>
</dbReference>
<proteinExistence type="inferred from homology"/>
<dbReference type="InterPro" id="IPR043772">
    <property type="entry name" value="MBG_3"/>
</dbReference>
<feature type="domain" description="Big-1" evidence="2">
    <location>
        <begin position="3759"/>
        <end position="3866"/>
    </location>
</feature>
<dbReference type="SMART" id="SM00634">
    <property type="entry name" value="BID_1"/>
    <property type="match status" value="7"/>
</dbReference>